<proteinExistence type="predicted"/>
<dbReference type="EMBL" id="HBFM01011308">
    <property type="protein sequence ID" value="CAD8770755.1"/>
    <property type="molecule type" value="Transcribed_RNA"/>
</dbReference>
<dbReference type="AlphaFoldDB" id="A0A7S0YDM5"/>
<name>A0A7S0YDM5_9CHLO</name>
<organism evidence="2">
    <name type="scientific">Polytomella parva</name>
    <dbReference type="NCBI Taxonomy" id="51329"/>
    <lineage>
        <taxon>Eukaryota</taxon>
        <taxon>Viridiplantae</taxon>
        <taxon>Chlorophyta</taxon>
        <taxon>core chlorophytes</taxon>
        <taxon>Chlorophyceae</taxon>
        <taxon>CS clade</taxon>
        <taxon>Chlamydomonadales</taxon>
        <taxon>Chlamydomonadaceae</taxon>
        <taxon>Polytomella</taxon>
    </lineage>
</organism>
<gene>
    <name evidence="2" type="ORF">PPAR00522_LOCUS7157</name>
</gene>
<evidence type="ECO:0000313" key="2">
    <source>
        <dbReference type="EMBL" id="CAD8770755.1"/>
    </source>
</evidence>
<feature type="compositionally biased region" description="Low complexity" evidence="1">
    <location>
        <begin position="330"/>
        <end position="343"/>
    </location>
</feature>
<accession>A0A7S0YDM5</accession>
<feature type="region of interest" description="Disordered" evidence="1">
    <location>
        <begin position="264"/>
        <end position="410"/>
    </location>
</feature>
<reference evidence="2" key="1">
    <citation type="submission" date="2021-01" db="EMBL/GenBank/DDBJ databases">
        <authorList>
            <person name="Corre E."/>
            <person name="Pelletier E."/>
            <person name="Niang G."/>
            <person name="Scheremetjew M."/>
            <person name="Finn R."/>
            <person name="Kale V."/>
            <person name="Holt S."/>
            <person name="Cochrane G."/>
            <person name="Meng A."/>
            <person name="Brown T."/>
            <person name="Cohen L."/>
        </authorList>
    </citation>
    <scope>NUCLEOTIDE SEQUENCE</scope>
    <source>
        <strain evidence="2">SAG 63-3</strain>
    </source>
</reference>
<feature type="region of interest" description="Disordered" evidence="1">
    <location>
        <begin position="141"/>
        <end position="231"/>
    </location>
</feature>
<evidence type="ECO:0000256" key="1">
    <source>
        <dbReference type="SAM" id="MobiDB-lite"/>
    </source>
</evidence>
<protein>
    <submittedName>
        <fullName evidence="2">Uncharacterized protein</fullName>
    </submittedName>
</protein>
<sequence length="410" mass="44909">MMSSEAHLLIHERISKPNYLVRRTKLSPHDHPLLPIYFAYNDLYNRTNDYSSLGQRSIINNHSIRIPSSSPPNSLSSSLSAATACDYSSRPFLPSPQSPTSSQFTSLNSFPRCLKSPSPSYNVKEFDCSVEYSSLSLGPKILTGSKPENGSHQNPSIRRHQTSPSFGRTLYQDSGFEGTSGPKLPHSSSGSKGKGINRPRSTTPVLGEGISFLEGPDRRRNRFGSAFPQESGDRFGVYLKQDHGSKEIRFVWNAAVNVLKAKERNHHHHHHRHQKQYQPESDIRILPDDNPERLGLSNQPKVYRVQEDQSRYRKGSSFSTGRPFPLPLRPSTDPSSVASSPPSATSPPPSSSFPASPSSSSSPSFGVKVLVPSQATPSPPPFPMVSNCPSPSSPLRPSPIHSGGYFGGLA</sequence>
<feature type="compositionally biased region" description="Polar residues" evidence="1">
    <location>
        <begin position="146"/>
        <end position="166"/>
    </location>
</feature>
<feature type="compositionally biased region" description="Basic and acidic residues" evidence="1">
    <location>
        <begin position="281"/>
        <end position="292"/>
    </location>
</feature>
<feature type="compositionally biased region" description="Low complexity" evidence="1">
    <location>
        <begin position="352"/>
        <end position="364"/>
    </location>
</feature>
<feature type="compositionally biased region" description="Basic residues" evidence="1">
    <location>
        <begin position="264"/>
        <end position="275"/>
    </location>
</feature>